<feature type="region of interest" description="Disordered" evidence="2">
    <location>
        <begin position="1243"/>
        <end position="1268"/>
    </location>
</feature>
<name>A0ABQ6MY66_9STRA</name>
<feature type="compositionally biased region" description="Polar residues" evidence="2">
    <location>
        <begin position="35"/>
        <end position="60"/>
    </location>
</feature>
<feature type="compositionally biased region" description="Pro residues" evidence="2">
    <location>
        <begin position="1206"/>
        <end position="1223"/>
    </location>
</feature>
<feature type="compositionally biased region" description="Basic and acidic residues" evidence="2">
    <location>
        <begin position="8"/>
        <end position="32"/>
    </location>
</feature>
<feature type="region of interest" description="Disordered" evidence="2">
    <location>
        <begin position="1164"/>
        <end position="1230"/>
    </location>
</feature>
<evidence type="ECO:0000313" key="5">
    <source>
        <dbReference type="EMBL" id="GMI35630.1"/>
    </source>
</evidence>
<dbReference type="InterPro" id="IPR038718">
    <property type="entry name" value="SNF2-like_sf"/>
</dbReference>
<feature type="compositionally biased region" description="Low complexity" evidence="2">
    <location>
        <begin position="1124"/>
        <end position="1136"/>
    </location>
</feature>
<feature type="compositionally biased region" description="Low complexity" evidence="2">
    <location>
        <begin position="186"/>
        <end position="201"/>
    </location>
</feature>
<feature type="compositionally biased region" description="Polar residues" evidence="2">
    <location>
        <begin position="1174"/>
        <end position="1197"/>
    </location>
</feature>
<dbReference type="PANTHER" id="PTHR45629:SF7">
    <property type="entry name" value="DNA EXCISION REPAIR PROTEIN ERCC-6-RELATED"/>
    <property type="match status" value="1"/>
</dbReference>
<dbReference type="InterPro" id="IPR000330">
    <property type="entry name" value="SNF2_N"/>
</dbReference>
<dbReference type="PANTHER" id="PTHR45629">
    <property type="entry name" value="SNF2/RAD54 FAMILY MEMBER"/>
    <property type="match status" value="1"/>
</dbReference>
<evidence type="ECO:0000259" key="3">
    <source>
        <dbReference type="PROSITE" id="PS51192"/>
    </source>
</evidence>
<dbReference type="InterPro" id="IPR049730">
    <property type="entry name" value="SNF2/RAD54-like_C"/>
</dbReference>
<feature type="domain" description="Helicase C-terminal" evidence="4">
    <location>
        <begin position="844"/>
        <end position="1001"/>
    </location>
</feature>
<dbReference type="EMBL" id="BRYB01001883">
    <property type="protein sequence ID" value="GMI35630.1"/>
    <property type="molecule type" value="Genomic_DNA"/>
</dbReference>
<reference evidence="5 6" key="1">
    <citation type="journal article" date="2023" name="Commun. Biol.">
        <title>Genome analysis of Parmales, the sister group of diatoms, reveals the evolutionary specialization of diatoms from phago-mixotrophs to photoautotrophs.</title>
        <authorList>
            <person name="Ban H."/>
            <person name="Sato S."/>
            <person name="Yoshikawa S."/>
            <person name="Yamada K."/>
            <person name="Nakamura Y."/>
            <person name="Ichinomiya M."/>
            <person name="Sato N."/>
            <person name="Blanc-Mathieu R."/>
            <person name="Endo H."/>
            <person name="Kuwata A."/>
            <person name="Ogata H."/>
        </authorList>
    </citation>
    <scope>NUCLEOTIDE SEQUENCE [LARGE SCALE GENOMIC DNA]</scope>
</reference>
<feature type="compositionally biased region" description="Acidic residues" evidence="2">
    <location>
        <begin position="1088"/>
        <end position="1100"/>
    </location>
</feature>
<sequence>MEAVPDLAELRRQRKEQARREKRAREEQERAARGSLSQPLTQAPSLTQASSGSSQATPTRHTLFKHESEKEERARAKAACKNLLSQASAPATPSRSRPVPAPERPFSAKKTPNQPPRASSSLAPSQKEPSPARPSLPASQPKQPRRTAVVQVGRLKMRYGLDRDSDSDDDISLVRSTTKRAPPPAATTTTTAAASATTSAPLLSPDSPDEYDVSRFLPSKKRALPGTGQPTAPPARRVKTDSQLRNEDALWDDEVMPPASGARAGGGGSGKASNKGKSIGGRPKRDKEEERGAGGAFQNLAARNRGQLLDDDGAPLLIPDFGDSYTFGPVGPFEPYKLGAHSVPASLNRYLKDYQRAGIQFLYDRIASNKGAILGDDMGLGKTIQIIALFTALFEKKGDSTDLSKITEQGRQAERFAEKEQLAQRNKYLDESKSAASSSQSTQDLPPPPLHKYAPVLLVVPASVVDNWMVELNKWGHFSAFKYEKATAAEAITMAESNVAECVVVPKSLFTRPDHFDVLKEIDWKFIVIDEYHEYKNQKTTAYKNAEAMTVYKRGLGGGSRPVIGLTGTPMQNEHAELYWLADLVDKDVFGQKADFANEFEMPIKAGRKKDASQSIVNRGEKKSANLQKLLKGFYLARNKETELKDTLTDKDESVVFVQMSDLQKELYQHVLAMPEFVMLKTADEPCDCGINQGVFDKLGSLKKERAKWAYLKANPCTKKKDCCHKFPIVPGSNAGGNAPQLHPDSTVWLKSHPTEETCERCGGCVSLPCMNKLYKICSHPSLILAKQDPASMDADDDGYDAAAADLKFAKLAFPDRIYDYLRGDNYCRSESSLMDDHEALSGKLKTLAILCKKFKRNGDRVLIFSQSTTSLDIIDSWIKTQGHRKLRLDGSTPTSKRQGLVNQFQSDDTIFAFLISTRAGGMGLNLTAANRVIIYDVNWNPSHDEQAQDRAFRIGQMRNVQVYRLVARGTIEELMYMRQLYKVQLTRQTLNTRKKDDDGGTMARLFNGVAKDNKQKGELFGMHNLLKYKDGSFMDAIWSSDQQRPVDPGEGASAVKGLDLEVYHESTLLAKNLEDAEAEIFRKEGGEVDDIEEDEEDEVGPLHKPAAVMERNVSNGTYNLSESMSQSSPSKGTSSPEKPVRPGLYTDDFMTQSSESQREGLAVFGKGGRGSEGSASNSQRSQVIESDLTCLNSQEPLNKIVEEAPMPPPAPPAPPPAPPAPPAGGGARVTLMGTIMNSAEGGGAAAAGVYIPDYTKPKKRKKKKKDA</sequence>
<comment type="caution">
    <text evidence="5">The sequence shown here is derived from an EMBL/GenBank/DDBJ whole genome shotgun (WGS) entry which is preliminary data.</text>
</comment>
<feature type="compositionally biased region" description="Basic and acidic residues" evidence="2">
    <location>
        <begin position="238"/>
        <end position="248"/>
    </location>
</feature>
<evidence type="ECO:0000256" key="2">
    <source>
        <dbReference type="SAM" id="MobiDB-lite"/>
    </source>
</evidence>
<feature type="domain" description="Helicase ATP-binding" evidence="3">
    <location>
        <begin position="363"/>
        <end position="588"/>
    </location>
</feature>
<dbReference type="Proteomes" id="UP001165060">
    <property type="component" value="Unassembled WGS sequence"/>
</dbReference>
<proteinExistence type="predicted"/>
<evidence type="ECO:0000256" key="1">
    <source>
        <dbReference type="ARBA" id="ARBA00022801"/>
    </source>
</evidence>
<dbReference type="SUPFAM" id="SSF52540">
    <property type="entry name" value="P-loop containing nucleoside triphosphate hydrolases"/>
    <property type="match status" value="2"/>
</dbReference>
<dbReference type="InterPro" id="IPR050496">
    <property type="entry name" value="SNF2_RAD54_helicase_repair"/>
</dbReference>
<dbReference type="InterPro" id="IPR014001">
    <property type="entry name" value="Helicase_ATP-bd"/>
</dbReference>
<dbReference type="InterPro" id="IPR027417">
    <property type="entry name" value="P-loop_NTPase"/>
</dbReference>
<dbReference type="CDD" id="cd18793">
    <property type="entry name" value="SF2_C_SNF"/>
    <property type="match status" value="1"/>
</dbReference>
<keyword evidence="1" id="KW-0378">Hydrolase</keyword>
<dbReference type="Gene3D" id="3.40.50.10810">
    <property type="entry name" value="Tandem AAA-ATPase domain"/>
    <property type="match status" value="2"/>
</dbReference>
<feature type="region of interest" description="Disordered" evidence="2">
    <location>
        <begin position="1"/>
        <end position="299"/>
    </location>
</feature>
<keyword evidence="6" id="KW-1185">Reference proteome</keyword>
<feature type="compositionally biased region" description="Polar residues" evidence="2">
    <location>
        <begin position="83"/>
        <end position="95"/>
    </location>
</feature>
<feature type="compositionally biased region" description="Basic and acidic residues" evidence="2">
    <location>
        <begin position="283"/>
        <end position="292"/>
    </location>
</feature>
<feature type="compositionally biased region" description="Basic residues" evidence="2">
    <location>
        <begin position="1258"/>
        <end position="1268"/>
    </location>
</feature>
<protein>
    <submittedName>
        <fullName evidence="5">Uncharacterized protein</fullName>
    </submittedName>
</protein>
<organism evidence="5 6">
    <name type="scientific">Tetraparma gracilis</name>
    <dbReference type="NCBI Taxonomy" id="2962635"/>
    <lineage>
        <taxon>Eukaryota</taxon>
        <taxon>Sar</taxon>
        <taxon>Stramenopiles</taxon>
        <taxon>Ochrophyta</taxon>
        <taxon>Bolidophyceae</taxon>
        <taxon>Parmales</taxon>
        <taxon>Triparmaceae</taxon>
        <taxon>Tetraparma</taxon>
    </lineage>
</organism>
<feature type="compositionally biased region" description="Low complexity" evidence="2">
    <location>
        <begin position="271"/>
        <end position="281"/>
    </location>
</feature>
<gene>
    <name evidence="5" type="ORF">TeGR_g5037</name>
</gene>
<feature type="region of interest" description="Disordered" evidence="2">
    <location>
        <begin position="1085"/>
        <end position="1148"/>
    </location>
</feature>
<dbReference type="InterPro" id="IPR001650">
    <property type="entry name" value="Helicase_C-like"/>
</dbReference>
<feature type="compositionally biased region" description="Polar residues" evidence="2">
    <location>
        <begin position="1113"/>
        <end position="1123"/>
    </location>
</feature>
<dbReference type="Pfam" id="PF00176">
    <property type="entry name" value="SNF2-rel_dom"/>
    <property type="match status" value="1"/>
</dbReference>
<feature type="compositionally biased region" description="Basic and acidic residues" evidence="2">
    <location>
        <begin position="64"/>
        <end position="75"/>
    </location>
</feature>
<dbReference type="Gene3D" id="3.40.50.300">
    <property type="entry name" value="P-loop containing nucleotide triphosphate hydrolases"/>
    <property type="match status" value="1"/>
</dbReference>
<dbReference type="Pfam" id="PF00271">
    <property type="entry name" value="Helicase_C"/>
    <property type="match status" value="1"/>
</dbReference>
<feature type="compositionally biased region" description="Polar residues" evidence="2">
    <location>
        <begin position="110"/>
        <end position="128"/>
    </location>
</feature>
<dbReference type="SMART" id="SM00490">
    <property type="entry name" value="HELICc"/>
    <property type="match status" value="1"/>
</dbReference>
<dbReference type="SMART" id="SM00487">
    <property type="entry name" value="DEXDc"/>
    <property type="match status" value="1"/>
</dbReference>
<evidence type="ECO:0000259" key="4">
    <source>
        <dbReference type="PROSITE" id="PS51194"/>
    </source>
</evidence>
<evidence type="ECO:0000313" key="6">
    <source>
        <dbReference type="Proteomes" id="UP001165060"/>
    </source>
</evidence>
<accession>A0ABQ6MY66</accession>
<dbReference type="PROSITE" id="PS51192">
    <property type="entry name" value="HELICASE_ATP_BIND_1"/>
    <property type="match status" value="1"/>
</dbReference>
<dbReference type="PROSITE" id="PS51194">
    <property type="entry name" value="HELICASE_CTER"/>
    <property type="match status" value="1"/>
</dbReference>
<feature type="region of interest" description="Disordered" evidence="2">
    <location>
        <begin position="428"/>
        <end position="447"/>
    </location>
</feature>